<gene>
    <name evidence="1" type="ORF">CEXT_702691</name>
</gene>
<comment type="caution">
    <text evidence="1">The sequence shown here is derived from an EMBL/GenBank/DDBJ whole genome shotgun (WGS) entry which is preliminary data.</text>
</comment>
<sequence>MSAKKVEMPPLLESRLSFARLNNGPALSETMPNLMLLSFPINKKQNCQTSKLSLFKGGGGEKNIPENDFFTDIKYTYCLRVLTTRSRSLITSFFGDLR</sequence>
<organism evidence="1 2">
    <name type="scientific">Caerostris extrusa</name>
    <name type="common">Bark spider</name>
    <name type="synonym">Caerostris bankana</name>
    <dbReference type="NCBI Taxonomy" id="172846"/>
    <lineage>
        <taxon>Eukaryota</taxon>
        <taxon>Metazoa</taxon>
        <taxon>Ecdysozoa</taxon>
        <taxon>Arthropoda</taxon>
        <taxon>Chelicerata</taxon>
        <taxon>Arachnida</taxon>
        <taxon>Araneae</taxon>
        <taxon>Araneomorphae</taxon>
        <taxon>Entelegynae</taxon>
        <taxon>Araneoidea</taxon>
        <taxon>Araneidae</taxon>
        <taxon>Caerostris</taxon>
    </lineage>
</organism>
<keyword evidence="2" id="KW-1185">Reference proteome</keyword>
<accession>A0AAV4YBG6</accession>
<protein>
    <submittedName>
        <fullName evidence="1">Uncharacterized protein</fullName>
    </submittedName>
</protein>
<evidence type="ECO:0000313" key="2">
    <source>
        <dbReference type="Proteomes" id="UP001054945"/>
    </source>
</evidence>
<dbReference type="AlphaFoldDB" id="A0AAV4YBG6"/>
<name>A0AAV4YBG6_CAEEX</name>
<evidence type="ECO:0000313" key="1">
    <source>
        <dbReference type="EMBL" id="GIZ03336.1"/>
    </source>
</evidence>
<dbReference type="Proteomes" id="UP001054945">
    <property type="component" value="Unassembled WGS sequence"/>
</dbReference>
<reference evidence="1 2" key="1">
    <citation type="submission" date="2021-06" db="EMBL/GenBank/DDBJ databases">
        <title>Caerostris extrusa draft genome.</title>
        <authorList>
            <person name="Kono N."/>
            <person name="Arakawa K."/>
        </authorList>
    </citation>
    <scope>NUCLEOTIDE SEQUENCE [LARGE SCALE GENOMIC DNA]</scope>
</reference>
<proteinExistence type="predicted"/>
<dbReference type="EMBL" id="BPLR01001591">
    <property type="protein sequence ID" value="GIZ03336.1"/>
    <property type="molecule type" value="Genomic_DNA"/>
</dbReference>